<sequence length="294" mass="30858">MRCARTAALTLTAAALVAGTAACSGSGDDGRPAGGGSAFEAVQAAAESTADTTSARVDAVMTMPPAAGGTVEMAGAMSWDPELAMELTMSGDAMAADPSMPEETTVVWADDVMYMQMGEEFAAQYQGRGWLGMNLTELAEETGNPALGDAMSMGLDEANQDPAQQLAILLQSPEIELVGEERLEDGTRTSHYRGTIAVDDALENNGAADLLSEGERQELADMMRQQGIEAYDIDVWVDGNDFPVQIHQAYDTHQGPVSYEARYSDFGTEVSAEAPPAGEVVDIMELLSAQGVTG</sequence>
<evidence type="ECO:0000313" key="3">
    <source>
        <dbReference type="Proteomes" id="UP001183388"/>
    </source>
</evidence>
<accession>A0ABU2L920</accession>
<feature type="chain" id="PRO_5045882285" description="Lipoprotein" evidence="1">
    <location>
        <begin position="19"/>
        <end position="294"/>
    </location>
</feature>
<dbReference type="PROSITE" id="PS51257">
    <property type="entry name" value="PROKAR_LIPOPROTEIN"/>
    <property type="match status" value="1"/>
</dbReference>
<name>A0ABU2L920_9ACTN</name>
<comment type="caution">
    <text evidence="2">The sequence shown here is derived from an EMBL/GenBank/DDBJ whole genome shotgun (WGS) entry which is preliminary data.</text>
</comment>
<dbReference type="InterPro" id="IPR029046">
    <property type="entry name" value="LolA/LolB/LppX"/>
</dbReference>
<dbReference type="RefSeq" id="WP_311631020.1">
    <property type="nucleotide sequence ID" value="NZ_JAVREN010000017.1"/>
</dbReference>
<dbReference type="Gene3D" id="2.50.20.20">
    <property type="match status" value="1"/>
</dbReference>
<feature type="signal peptide" evidence="1">
    <location>
        <begin position="1"/>
        <end position="18"/>
    </location>
</feature>
<evidence type="ECO:0000313" key="2">
    <source>
        <dbReference type="EMBL" id="MDT0308071.1"/>
    </source>
</evidence>
<proteinExistence type="predicted"/>
<dbReference type="Proteomes" id="UP001183388">
    <property type="component" value="Unassembled WGS sequence"/>
</dbReference>
<gene>
    <name evidence="2" type="ORF">RM780_14015</name>
</gene>
<keyword evidence="3" id="KW-1185">Reference proteome</keyword>
<evidence type="ECO:0008006" key="4">
    <source>
        <dbReference type="Google" id="ProtNLM"/>
    </source>
</evidence>
<organism evidence="2 3">
    <name type="scientific">Streptomyces boetiae</name>
    <dbReference type="NCBI Taxonomy" id="3075541"/>
    <lineage>
        <taxon>Bacteria</taxon>
        <taxon>Bacillati</taxon>
        <taxon>Actinomycetota</taxon>
        <taxon>Actinomycetes</taxon>
        <taxon>Kitasatosporales</taxon>
        <taxon>Streptomycetaceae</taxon>
        <taxon>Streptomyces</taxon>
    </lineage>
</organism>
<evidence type="ECO:0000256" key="1">
    <source>
        <dbReference type="SAM" id="SignalP"/>
    </source>
</evidence>
<protein>
    <recommendedName>
        <fullName evidence="4">Lipoprotein</fullName>
    </recommendedName>
</protein>
<keyword evidence="1" id="KW-0732">Signal</keyword>
<reference evidence="3" key="1">
    <citation type="submission" date="2023-07" db="EMBL/GenBank/DDBJ databases">
        <title>30 novel species of actinomycetes from the DSMZ collection.</title>
        <authorList>
            <person name="Nouioui I."/>
        </authorList>
    </citation>
    <scope>NUCLEOTIDE SEQUENCE [LARGE SCALE GENOMIC DNA]</scope>
    <source>
        <strain evidence="3">DSM 44917</strain>
    </source>
</reference>
<dbReference type="EMBL" id="JAVREN010000017">
    <property type="protein sequence ID" value="MDT0308071.1"/>
    <property type="molecule type" value="Genomic_DNA"/>
</dbReference>
<dbReference type="SUPFAM" id="SSF89392">
    <property type="entry name" value="Prokaryotic lipoproteins and lipoprotein localization factors"/>
    <property type="match status" value="1"/>
</dbReference>